<feature type="compositionally biased region" description="Acidic residues" evidence="1">
    <location>
        <begin position="636"/>
        <end position="663"/>
    </location>
</feature>
<dbReference type="EMBL" id="RQTK01000059">
    <property type="protein sequence ID" value="RUS89316.1"/>
    <property type="molecule type" value="Genomic_DNA"/>
</dbReference>
<feature type="compositionally biased region" description="Basic and acidic residues" evidence="1">
    <location>
        <begin position="722"/>
        <end position="746"/>
    </location>
</feature>
<sequence>MLLTKDETEPPLEDLLLTISELVYGAMVAEDTDRKYIQALCDLVIGSVYREPQSEILLGGTLIPVPPATIDPMEYAEWFEQTADDKMTLKTLQLNTTVERCTNEASSTNFVARLDRMFETQNMEAGDVAIPPPSATASLLASPGGNSGTGTTGGFGVPSFLPSISIDKLRSALDICLEHLPLLLDLGDEAAQLLMRTDYDFPYHCPSIISMSSAESSLMPESIGYVLLQECLWMNTALCHIRQEIADLQGRLVGGAGALPVRLLPTALSVQEEYVPTSWIHPNCQPCTHSLVTWLGDLNKRHIQLNRWVRRGMVPTFNLKNDGLEPSQPSTIARGQLTNVWLGGLVNPGALLTALRQEKAILARADLDDVEFHAMVMHDASQADFELDEGGIFVSDLVLENAEWDYKENGLAEAKGAGISSLRCVYLKPVVRVKRAATKIMAQEDMDEDEEQSGEKTFSTKNATIGEDAKSVTSNTKKDSSNTGNEGGETAATAVPGEDNKTQEEEVKAAEEGQATRPKSRNSQKSVRQDAAERKSVGGGSNAGGKEDNEEDLERAEEGEEGALPPGMVEVPVYMNKSRQIQVWSLPMRTSSPDVNWTLCRVALLLDEGLPEGGCKKSRAYLMLQRLQPMMRPSQPEDDEEEGQEEEDDVDDVDEEEEEEVNVEADSGAESTRSQLSYKPMSPKAPPLPEGLGLKREHPLAEGKEGDEKEARPLSRMSAQSRGREENGVKEEKKSEEEGGAVKEDQVDGIGNVNDAGEKEKGEGKGESQSPLRGDEPDAERHDRQREEDRGEEAAVAQDGQASSAPAGQQDEASKSGAGAVEEDVIPHPGSRQASRGSKRNVDGANPTAEDRSGEVGGGQRATEDSKTDTATDGAARVKSGTRKASGKGNGGRGGEEEAPAQKSGTPGAKKAEAPASKPASRESQKQKTLETKVADAESTAPVNDQPTETENAQKQEAENTENLSGGQEGSGGRGMEEDPSKTETGGDSSAVAGVEAGPVERSDDAGHMTLDLKPAETSAPATTEKPASEEKPPTREKPASKEKPASREKLASRGKVASREKPASRGSQLKTTKASKSGRGTEEPVPKGDTA</sequence>
<feature type="region of interest" description="Disordered" evidence="1">
    <location>
        <begin position="444"/>
        <end position="569"/>
    </location>
</feature>
<feature type="region of interest" description="Disordered" evidence="1">
    <location>
        <begin position="631"/>
        <end position="1092"/>
    </location>
</feature>
<feature type="compositionally biased region" description="Basic and acidic residues" evidence="1">
    <location>
        <begin position="527"/>
        <end position="536"/>
    </location>
</feature>
<protein>
    <recommendedName>
        <fullName evidence="2">Dynein heavy chain C-terminal domain-containing protein</fullName>
    </recommendedName>
</protein>
<dbReference type="STRING" id="188477.A0A433U651"/>
<organism evidence="3 4">
    <name type="scientific">Elysia chlorotica</name>
    <name type="common">Eastern emerald elysia</name>
    <name type="synonym">Sea slug</name>
    <dbReference type="NCBI Taxonomy" id="188477"/>
    <lineage>
        <taxon>Eukaryota</taxon>
        <taxon>Metazoa</taxon>
        <taxon>Spiralia</taxon>
        <taxon>Lophotrochozoa</taxon>
        <taxon>Mollusca</taxon>
        <taxon>Gastropoda</taxon>
        <taxon>Heterobranchia</taxon>
        <taxon>Euthyneura</taxon>
        <taxon>Panpulmonata</taxon>
        <taxon>Sacoglossa</taxon>
        <taxon>Placobranchoidea</taxon>
        <taxon>Plakobranchidae</taxon>
        <taxon>Elysia</taxon>
    </lineage>
</organism>
<feature type="compositionally biased region" description="Basic and acidic residues" evidence="1">
    <location>
        <begin position="1080"/>
        <end position="1092"/>
    </location>
</feature>
<feature type="compositionally biased region" description="Polar residues" evidence="1">
    <location>
        <begin position="941"/>
        <end position="951"/>
    </location>
</feature>
<proteinExistence type="predicted"/>
<feature type="compositionally biased region" description="Polar residues" evidence="1">
    <location>
        <begin position="1066"/>
        <end position="1076"/>
    </location>
</feature>
<dbReference type="Proteomes" id="UP000271974">
    <property type="component" value="Unassembled WGS sequence"/>
</dbReference>
<accession>A0A433U651</accession>
<dbReference type="GO" id="GO:0030286">
    <property type="term" value="C:dynein complex"/>
    <property type="evidence" value="ECO:0007669"/>
    <property type="project" value="InterPro"/>
</dbReference>
<comment type="caution">
    <text evidence="3">The sequence shown here is derived from an EMBL/GenBank/DDBJ whole genome shotgun (WGS) entry which is preliminary data.</text>
</comment>
<feature type="compositionally biased region" description="Basic and acidic residues" evidence="1">
    <location>
        <begin position="773"/>
        <end position="793"/>
    </location>
</feature>
<dbReference type="GO" id="GO:0007018">
    <property type="term" value="P:microtubule-based movement"/>
    <property type="evidence" value="ECO:0007669"/>
    <property type="project" value="InterPro"/>
</dbReference>
<dbReference type="OrthoDB" id="14187at2759"/>
<keyword evidence="4" id="KW-1185">Reference proteome</keyword>
<name>A0A433U651_ELYCH</name>
<evidence type="ECO:0000313" key="4">
    <source>
        <dbReference type="Proteomes" id="UP000271974"/>
    </source>
</evidence>
<feature type="compositionally biased region" description="Basic and acidic residues" evidence="1">
    <location>
        <begin position="498"/>
        <end position="511"/>
    </location>
</feature>
<evidence type="ECO:0000313" key="3">
    <source>
        <dbReference type="EMBL" id="RUS89316.1"/>
    </source>
</evidence>
<dbReference type="InterPro" id="IPR026983">
    <property type="entry name" value="DHC"/>
</dbReference>
<feature type="compositionally biased region" description="Basic and acidic residues" evidence="1">
    <location>
        <begin position="1027"/>
        <end position="1064"/>
    </location>
</feature>
<reference evidence="3 4" key="1">
    <citation type="submission" date="2019-01" db="EMBL/GenBank/DDBJ databases">
        <title>A draft genome assembly of the solar-powered sea slug Elysia chlorotica.</title>
        <authorList>
            <person name="Cai H."/>
            <person name="Li Q."/>
            <person name="Fang X."/>
            <person name="Li J."/>
            <person name="Curtis N.E."/>
            <person name="Altenburger A."/>
            <person name="Shibata T."/>
            <person name="Feng M."/>
            <person name="Maeda T."/>
            <person name="Schwartz J.A."/>
            <person name="Shigenobu S."/>
            <person name="Lundholm N."/>
            <person name="Nishiyama T."/>
            <person name="Yang H."/>
            <person name="Hasebe M."/>
            <person name="Li S."/>
            <person name="Pierce S.K."/>
            <person name="Wang J."/>
        </authorList>
    </citation>
    <scope>NUCLEOTIDE SEQUENCE [LARGE SCALE GENOMIC DNA]</scope>
    <source>
        <strain evidence="3">EC2010</strain>
        <tissue evidence="3">Whole organism of an adult</tissue>
    </source>
</reference>
<dbReference type="GO" id="GO:0051959">
    <property type="term" value="F:dynein light intermediate chain binding"/>
    <property type="evidence" value="ECO:0007669"/>
    <property type="project" value="InterPro"/>
</dbReference>
<feature type="compositionally biased region" description="Basic and acidic residues" evidence="1">
    <location>
        <begin position="920"/>
        <end position="936"/>
    </location>
</feature>
<dbReference type="Pfam" id="PF18199">
    <property type="entry name" value="Dynein_C"/>
    <property type="match status" value="1"/>
</dbReference>
<feature type="domain" description="Dynein heavy chain C-terminal" evidence="2">
    <location>
        <begin position="214"/>
        <end position="435"/>
    </location>
</feature>
<feature type="compositionally biased region" description="Basic and acidic residues" evidence="1">
    <location>
        <begin position="756"/>
        <end position="766"/>
    </location>
</feature>
<dbReference type="GO" id="GO:0045505">
    <property type="term" value="F:dynein intermediate chain binding"/>
    <property type="evidence" value="ECO:0007669"/>
    <property type="project" value="InterPro"/>
</dbReference>
<dbReference type="InterPro" id="IPR043160">
    <property type="entry name" value="Dynein_C_barrel"/>
</dbReference>
<dbReference type="AlphaFoldDB" id="A0A433U651"/>
<dbReference type="Gene3D" id="1.20.1270.280">
    <property type="match status" value="1"/>
</dbReference>
<dbReference type="Gene3D" id="3.10.490.20">
    <property type="match status" value="1"/>
</dbReference>
<feature type="compositionally biased region" description="Acidic residues" evidence="1">
    <location>
        <begin position="548"/>
        <end position="561"/>
    </location>
</feature>
<dbReference type="PANTHER" id="PTHR46961:SF21">
    <property type="entry name" value="LOW QUALITY PROTEIN: DYNEIN BETA CHAIN, FLAGELLAR OUTER ARM-LIKE"/>
    <property type="match status" value="1"/>
</dbReference>
<evidence type="ECO:0000256" key="1">
    <source>
        <dbReference type="SAM" id="MobiDB-lite"/>
    </source>
</evidence>
<gene>
    <name evidence="3" type="ORF">EGW08_002923</name>
</gene>
<dbReference type="PANTHER" id="PTHR46961">
    <property type="entry name" value="DYNEIN HEAVY CHAIN 1, AXONEMAL-LIKE PROTEIN"/>
    <property type="match status" value="1"/>
</dbReference>
<feature type="compositionally biased region" description="Basic and acidic residues" evidence="1">
    <location>
        <begin position="693"/>
        <end position="713"/>
    </location>
</feature>
<evidence type="ECO:0000259" key="2">
    <source>
        <dbReference type="Pfam" id="PF18199"/>
    </source>
</evidence>
<dbReference type="InterPro" id="IPR041228">
    <property type="entry name" value="Dynein_C"/>
</dbReference>